<reference evidence="2" key="1">
    <citation type="journal article" date="2014" name="Genome Announc.">
        <title>Draft Genome Sequence of the Yeast Pseudozyma antarctica Type Strain JCM10317, a Producer of the Glycolipid Biosurfactants, Mannosylerythritol Lipids.</title>
        <authorList>
            <person name="Saika A."/>
            <person name="Koike H."/>
            <person name="Hori T."/>
            <person name="Fukuoka T."/>
            <person name="Sato S."/>
            <person name="Habe H."/>
            <person name="Kitamoto D."/>
            <person name="Morita T."/>
        </authorList>
    </citation>
    <scope>NUCLEOTIDE SEQUENCE [LARGE SCALE GENOMIC DNA]</scope>
    <source>
        <strain evidence="2">JCM 10317</strain>
    </source>
</reference>
<protein>
    <submittedName>
        <fullName evidence="1">Uncharacterized protein</fullName>
    </submittedName>
</protein>
<dbReference type="Proteomes" id="UP000053758">
    <property type="component" value="Unassembled WGS sequence"/>
</dbReference>
<keyword evidence="2" id="KW-1185">Reference proteome</keyword>
<gene>
    <name evidence="1" type="ORF">PAN0_113d6753</name>
</gene>
<evidence type="ECO:0000313" key="1">
    <source>
        <dbReference type="EMBL" id="GAK68493.1"/>
    </source>
</evidence>
<name>A0A081CP97_PSEA2</name>
<organism evidence="1 2">
    <name type="scientific">Pseudozyma antarctica</name>
    <name type="common">Yeast</name>
    <name type="synonym">Candida antarctica</name>
    <dbReference type="NCBI Taxonomy" id="84753"/>
    <lineage>
        <taxon>Eukaryota</taxon>
        <taxon>Fungi</taxon>
        <taxon>Dikarya</taxon>
        <taxon>Basidiomycota</taxon>
        <taxon>Ustilaginomycotina</taxon>
        <taxon>Ustilaginomycetes</taxon>
        <taxon>Ustilaginales</taxon>
        <taxon>Ustilaginaceae</taxon>
        <taxon>Moesziomyces</taxon>
    </lineage>
</organism>
<dbReference type="HOGENOM" id="CLU_059232_0_0_1"/>
<dbReference type="RefSeq" id="XP_014653307.1">
    <property type="nucleotide sequence ID" value="XM_014797821.1"/>
</dbReference>
<sequence length="272" mass="29881">MYVLRTPDPGGGTHARQPKPSDRAELLAQPLPLEEVLDRLARVENEEEAAMMRQRIDEVKRRVTTTTTTSGVGGEARVEACINNTHFDVRAQPILQITPAYLGYCWRRGLALQMAHMQDGIDGILPVFVGDLDRAWSDDEEPAGQMTYVAWELEHVGGAEGLTSRAMLALLLDLGTSSALAAGPRDAKGAEHLEHVHASKEATMQSKAMRAGVGHMRSVFVDLLRHMADEPAYELHNTLTDPLWNDSVHPTGACSAQQSQRKAEQAEAEEEQ</sequence>
<evidence type="ECO:0000313" key="2">
    <source>
        <dbReference type="Proteomes" id="UP000053758"/>
    </source>
</evidence>
<dbReference type="AlphaFoldDB" id="A0A081CP97"/>
<dbReference type="GeneID" id="26307539"/>
<dbReference type="OrthoDB" id="2556301at2759"/>
<accession>A0A081CP97</accession>
<proteinExistence type="predicted"/>
<dbReference type="EMBL" id="DF830180">
    <property type="protein sequence ID" value="GAK68493.1"/>
    <property type="molecule type" value="Genomic_DNA"/>
</dbReference>